<gene>
    <name evidence="3" type="ORF">GCM10023349_17790</name>
</gene>
<dbReference type="RefSeq" id="WP_345520891.1">
    <property type="nucleotide sequence ID" value="NZ_BAABKM010000002.1"/>
</dbReference>
<feature type="compositionally biased region" description="Low complexity" evidence="1">
    <location>
        <begin position="56"/>
        <end position="87"/>
    </location>
</feature>
<keyword evidence="2" id="KW-0812">Transmembrane</keyword>
<reference evidence="4" key="1">
    <citation type="journal article" date="2019" name="Int. J. Syst. Evol. Microbiol.">
        <title>The Global Catalogue of Microorganisms (GCM) 10K type strain sequencing project: providing services to taxonomists for standard genome sequencing and annotation.</title>
        <authorList>
            <consortium name="The Broad Institute Genomics Platform"/>
            <consortium name="The Broad Institute Genome Sequencing Center for Infectious Disease"/>
            <person name="Wu L."/>
            <person name="Ma J."/>
        </authorList>
    </citation>
    <scope>NUCLEOTIDE SEQUENCE [LARGE SCALE GENOMIC DNA]</scope>
    <source>
        <strain evidence="4">JCM 18531</strain>
    </source>
</reference>
<feature type="transmembrane region" description="Helical" evidence="2">
    <location>
        <begin position="15"/>
        <end position="36"/>
    </location>
</feature>
<feature type="compositionally biased region" description="Low complexity" evidence="1">
    <location>
        <begin position="231"/>
        <end position="245"/>
    </location>
</feature>
<keyword evidence="2" id="KW-0472">Membrane</keyword>
<evidence type="ECO:0000256" key="2">
    <source>
        <dbReference type="SAM" id="Phobius"/>
    </source>
</evidence>
<evidence type="ECO:0000313" key="3">
    <source>
        <dbReference type="EMBL" id="GAA4701223.1"/>
    </source>
</evidence>
<organism evidence="3 4">
    <name type="scientific">Nocardioides conyzicola</name>
    <dbReference type="NCBI Taxonomy" id="1651781"/>
    <lineage>
        <taxon>Bacteria</taxon>
        <taxon>Bacillati</taxon>
        <taxon>Actinomycetota</taxon>
        <taxon>Actinomycetes</taxon>
        <taxon>Propionibacteriales</taxon>
        <taxon>Nocardioidaceae</taxon>
        <taxon>Nocardioides</taxon>
    </lineage>
</organism>
<keyword evidence="2" id="KW-1133">Transmembrane helix</keyword>
<evidence type="ECO:0000313" key="4">
    <source>
        <dbReference type="Proteomes" id="UP001499974"/>
    </source>
</evidence>
<feature type="region of interest" description="Disordered" evidence="1">
    <location>
        <begin position="231"/>
        <end position="263"/>
    </location>
</feature>
<proteinExistence type="predicted"/>
<dbReference type="EMBL" id="BAABKM010000002">
    <property type="protein sequence ID" value="GAA4701223.1"/>
    <property type="molecule type" value="Genomic_DNA"/>
</dbReference>
<name>A0ABP8X7I3_9ACTN</name>
<evidence type="ECO:0000256" key="1">
    <source>
        <dbReference type="SAM" id="MobiDB-lite"/>
    </source>
</evidence>
<comment type="caution">
    <text evidence="3">The sequence shown here is derived from an EMBL/GenBank/DDBJ whole genome shotgun (WGS) entry which is preliminary data.</text>
</comment>
<protein>
    <recommendedName>
        <fullName evidence="5">DUF4232 domain-containing protein</fullName>
    </recommendedName>
</protein>
<feature type="region of interest" description="Disordered" evidence="1">
    <location>
        <begin position="41"/>
        <end position="95"/>
    </location>
</feature>
<evidence type="ECO:0008006" key="5">
    <source>
        <dbReference type="Google" id="ProtNLM"/>
    </source>
</evidence>
<accession>A0ABP8X7I3</accession>
<keyword evidence="4" id="KW-1185">Reference proteome</keyword>
<dbReference type="Proteomes" id="UP001499974">
    <property type="component" value="Unassembled WGS sequence"/>
</dbReference>
<sequence length="263" mass="27539">MPALTQGPLPPRVYWVRRLMVLGTAVLLVIAIAHLLGNGSDASSTGGDDAARLSADSPSSSLPTDDPTPPTSTTTTKVKPGKSPTTSEAPVLAEPEGECVGSDIAVTPKVQNAIAGRDVMIVLQLRTMESPACTWRVAPETLTVSITSGKDAIWNSRTCHRAIARRDVVVRHDVTTEIGVVWKQAKRADAECSVRGDWAYPGFYHVTASALGGEPSDVQFELTTPVAATVTVTSTPKPSKTPSGKPGKKSSDEPTGEPTGSSD</sequence>